<dbReference type="PROSITE" id="PS51257">
    <property type="entry name" value="PROKAR_LIPOPROTEIN"/>
    <property type="match status" value="1"/>
</dbReference>
<proteinExistence type="predicted"/>
<keyword evidence="1" id="KW-0732">Signal</keyword>
<comment type="caution">
    <text evidence="2">The sequence shown here is derived from an EMBL/GenBank/DDBJ whole genome shotgun (WGS) entry which is preliminary data.</text>
</comment>
<evidence type="ECO:0000313" key="2">
    <source>
        <dbReference type="EMBL" id="MDN3688747.1"/>
    </source>
</evidence>
<sequence>MKVYPCIYAACFCLLLFVSCDSSDNKNESRVLSQSEGTAEPLAPAPEFKEIPVAGMPDAMVDIYSPTGNEDFEPGKVLFSVNIRNYPLGKERPFILSLNGATPKAHSTPSFQMELDKGTYRAVTFLLDEQGLALKEYGNFSERYFSVGGAELSEDHLQPSLLLHLPRDQQQFAEGEPILIDFIYLGGDPELDGLAIQVELGDYTLRTQKVEALSLSGIPKGNYDLFIRLLNSETGQPIPGNYTSISRNIRVE</sequence>
<evidence type="ECO:0000256" key="1">
    <source>
        <dbReference type="SAM" id="SignalP"/>
    </source>
</evidence>
<feature type="signal peptide" evidence="1">
    <location>
        <begin position="1"/>
        <end position="23"/>
    </location>
</feature>
<gene>
    <name evidence="2" type="ORF">QWZ15_12975</name>
</gene>
<dbReference type="EMBL" id="JAUFQS010000012">
    <property type="protein sequence ID" value="MDN3688747.1"/>
    <property type="molecule type" value="Genomic_DNA"/>
</dbReference>
<organism evidence="2 3">
    <name type="scientific">Cyclobacterium jeungdonense</name>
    <dbReference type="NCBI Taxonomy" id="708087"/>
    <lineage>
        <taxon>Bacteria</taxon>
        <taxon>Pseudomonadati</taxon>
        <taxon>Bacteroidota</taxon>
        <taxon>Cytophagia</taxon>
        <taxon>Cytophagales</taxon>
        <taxon>Cyclobacteriaceae</taxon>
        <taxon>Cyclobacterium</taxon>
    </lineage>
</organism>
<name>A0ABT8C9C5_9BACT</name>
<dbReference type="RefSeq" id="WP_163386449.1">
    <property type="nucleotide sequence ID" value="NZ_JAUFQS010000012.1"/>
</dbReference>
<keyword evidence="3" id="KW-1185">Reference proteome</keyword>
<feature type="chain" id="PRO_5046430845" evidence="1">
    <location>
        <begin position="24"/>
        <end position="252"/>
    </location>
</feature>
<accession>A0ABT8C9C5</accession>
<dbReference type="Proteomes" id="UP001236663">
    <property type="component" value="Unassembled WGS sequence"/>
</dbReference>
<protein>
    <submittedName>
        <fullName evidence="2">Uncharacterized protein</fullName>
    </submittedName>
</protein>
<reference evidence="3" key="1">
    <citation type="journal article" date="2019" name="Int. J. Syst. Evol. Microbiol.">
        <title>The Global Catalogue of Microorganisms (GCM) 10K type strain sequencing project: providing services to taxonomists for standard genome sequencing and annotation.</title>
        <authorList>
            <consortium name="The Broad Institute Genomics Platform"/>
            <consortium name="The Broad Institute Genome Sequencing Center for Infectious Disease"/>
            <person name="Wu L."/>
            <person name="Ma J."/>
        </authorList>
    </citation>
    <scope>NUCLEOTIDE SEQUENCE [LARGE SCALE GENOMIC DNA]</scope>
    <source>
        <strain evidence="3">CECT 7706</strain>
    </source>
</reference>
<evidence type="ECO:0000313" key="3">
    <source>
        <dbReference type="Proteomes" id="UP001236663"/>
    </source>
</evidence>